<dbReference type="InterPro" id="IPR030679">
    <property type="entry name" value="ABC_ATPase_HisP-typ"/>
</dbReference>
<feature type="domain" description="ABC transporter" evidence="9">
    <location>
        <begin position="20"/>
        <end position="264"/>
    </location>
</feature>
<dbReference type="PROSITE" id="PS00211">
    <property type="entry name" value="ABC_TRANSPORTER_1"/>
    <property type="match status" value="1"/>
</dbReference>
<dbReference type="InterPro" id="IPR003593">
    <property type="entry name" value="AAA+_ATPase"/>
</dbReference>
<evidence type="ECO:0000256" key="8">
    <source>
        <dbReference type="ARBA" id="ARBA00023136"/>
    </source>
</evidence>
<dbReference type="PANTHER" id="PTHR43166">
    <property type="entry name" value="AMINO ACID IMPORT ATP-BINDING PROTEIN"/>
    <property type="match status" value="1"/>
</dbReference>
<accession>A0ABP8GPN5</accession>
<dbReference type="GO" id="GO:0005524">
    <property type="term" value="F:ATP binding"/>
    <property type="evidence" value="ECO:0007669"/>
    <property type="project" value="UniProtKB-KW"/>
</dbReference>
<evidence type="ECO:0000259" key="9">
    <source>
        <dbReference type="PROSITE" id="PS50893"/>
    </source>
</evidence>
<proteinExistence type="inferred from homology"/>
<dbReference type="InterPro" id="IPR017871">
    <property type="entry name" value="ABC_transporter-like_CS"/>
</dbReference>
<evidence type="ECO:0000256" key="3">
    <source>
        <dbReference type="ARBA" id="ARBA00022448"/>
    </source>
</evidence>
<evidence type="ECO:0000256" key="1">
    <source>
        <dbReference type="ARBA" id="ARBA00004202"/>
    </source>
</evidence>
<dbReference type="InterPro" id="IPR050086">
    <property type="entry name" value="MetN_ABC_transporter-like"/>
</dbReference>
<dbReference type="Pfam" id="PF00005">
    <property type="entry name" value="ABC_tran"/>
    <property type="match status" value="1"/>
</dbReference>
<evidence type="ECO:0000313" key="11">
    <source>
        <dbReference type="Proteomes" id="UP001501671"/>
    </source>
</evidence>
<keyword evidence="8" id="KW-0472">Membrane</keyword>
<dbReference type="InterPro" id="IPR003439">
    <property type="entry name" value="ABC_transporter-like_ATP-bd"/>
</dbReference>
<dbReference type="SUPFAM" id="SSF52540">
    <property type="entry name" value="P-loop containing nucleoside triphosphate hydrolases"/>
    <property type="match status" value="1"/>
</dbReference>
<comment type="subcellular location">
    <subcellularLocation>
        <location evidence="1">Cell membrane</location>
        <topology evidence="1">Peripheral membrane protein</topology>
    </subcellularLocation>
</comment>
<keyword evidence="6 10" id="KW-0067">ATP-binding</keyword>
<keyword evidence="11" id="KW-1185">Reference proteome</keyword>
<dbReference type="PANTHER" id="PTHR43166:SF9">
    <property type="entry name" value="GLUTAMATE_ASPARTATE IMPORT ATP-BINDING PROTEIN GLTL"/>
    <property type="match status" value="1"/>
</dbReference>
<dbReference type="EMBL" id="BAABFO010000005">
    <property type="protein sequence ID" value="GAA4328151.1"/>
    <property type="molecule type" value="Genomic_DNA"/>
</dbReference>
<keyword evidence="3" id="KW-0813">Transport</keyword>
<name>A0ABP8GPN5_9BURK</name>
<organism evidence="10 11">
    <name type="scientific">Pigmentiphaga soli</name>
    <dbReference type="NCBI Taxonomy" id="1007095"/>
    <lineage>
        <taxon>Bacteria</taxon>
        <taxon>Pseudomonadati</taxon>
        <taxon>Pseudomonadota</taxon>
        <taxon>Betaproteobacteria</taxon>
        <taxon>Burkholderiales</taxon>
        <taxon>Alcaligenaceae</taxon>
        <taxon>Pigmentiphaga</taxon>
    </lineage>
</organism>
<evidence type="ECO:0000256" key="6">
    <source>
        <dbReference type="ARBA" id="ARBA00022840"/>
    </source>
</evidence>
<dbReference type="Proteomes" id="UP001501671">
    <property type="component" value="Unassembled WGS sequence"/>
</dbReference>
<evidence type="ECO:0000313" key="10">
    <source>
        <dbReference type="EMBL" id="GAA4328151.1"/>
    </source>
</evidence>
<dbReference type="CDD" id="cd03262">
    <property type="entry name" value="ABC_HisP_GlnQ"/>
    <property type="match status" value="1"/>
</dbReference>
<gene>
    <name evidence="10" type="ORF">GCM10023144_13660</name>
</gene>
<dbReference type="InterPro" id="IPR027417">
    <property type="entry name" value="P-loop_NTPase"/>
</dbReference>
<evidence type="ECO:0000256" key="2">
    <source>
        <dbReference type="ARBA" id="ARBA00005417"/>
    </source>
</evidence>
<evidence type="ECO:0000256" key="4">
    <source>
        <dbReference type="ARBA" id="ARBA00022475"/>
    </source>
</evidence>
<dbReference type="SMART" id="SM00382">
    <property type="entry name" value="AAA"/>
    <property type="match status" value="1"/>
</dbReference>
<sequence length="268" mass="29419">MGQAQVLTAAEAPQTPARVFQVSGLRKSFGGNEVLRGVSFDVAAGETLSIIGPSGGGKSTLLRCLNFLEEYDDGDVRFMGATVGYTMRGGRRRRDAERNIDRLRAEMGMVFQSFNLFPHKTILQNVIEAPILVSKRPRAEAVAEAEHLLDMVGLSAKRDEYPAYLSGGQQQRAAIARALAMHPKAMLFDEPTSALDPELVGEVLEVMRKLARDGMTMLVVTHEMKFARDVADRVIMMDGGRVIEEGPPAQVFSNPRTGRARAFLDRVL</sequence>
<evidence type="ECO:0000256" key="7">
    <source>
        <dbReference type="ARBA" id="ARBA00022970"/>
    </source>
</evidence>
<protein>
    <submittedName>
        <fullName evidence="10">Amino acid ABC transporter ATP-binding protein</fullName>
    </submittedName>
</protein>
<dbReference type="PROSITE" id="PS50893">
    <property type="entry name" value="ABC_TRANSPORTER_2"/>
    <property type="match status" value="1"/>
</dbReference>
<comment type="similarity">
    <text evidence="2">Belongs to the ABC transporter superfamily.</text>
</comment>
<dbReference type="Gene3D" id="3.40.50.300">
    <property type="entry name" value="P-loop containing nucleotide triphosphate hydrolases"/>
    <property type="match status" value="1"/>
</dbReference>
<keyword evidence="4" id="KW-1003">Cell membrane</keyword>
<keyword evidence="7" id="KW-0029">Amino-acid transport</keyword>
<dbReference type="PIRSF" id="PIRSF039085">
    <property type="entry name" value="ABC_ATPase_HisP"/>
    <property type="match status" value="1"/>
</dbReference>
<comment type="caution">
    <text evidence="10">The sequence shown here is derived from an EMBL/GenBank/DDBJ whole genome shotgun (WGS) entry which is preliminary data.</text>
</comment>
<dbReference type="RefSeq" id="WP_345247650.1">
    <property type="nucleotide sequence ID" value="NZ_BAABFO010000005.1"/>
</dbReference>
<reference evidence="11" key="1">
    <citation type="journal article" date="2019" name="Int. J. Syst. Evol. Microbiol.">
        <title>The Global Catalogue of Microorganisms (GCM) 10K type strain sequencing project: providing services to taxonomists for standard genome sequencing and annotation.</title>
        <authorList>
            <consortium name="The Broad Institute Genomics Platform"/>
            <consortium name="The Broad Institute Genome Sequencing Center for Infectious Disease"/>
            <person name="Wu L."/>
            <person name="Ma J."/>
        </authorList>
    </citation>
    <scope>NUCLEOTIDE SEQUENCE [LARGE SCALE GENOMIC DNA]</scope>
    <source>
        <strain evidence="11">JCM 17666</strain>
    </source>
</reference>
<keyword evidence="5" id="KW-0547">Nucleotide-binding</keyword>
<evidence type="ECO:0000256" key="5">
    <source>
        <dbReference type="ARBA" id="ARBA00022741"/>
    </source>
</evidence>